<comment type="caution">
    <text evidence="2">The sequence shown here is derived from an EMBL/GenBank/DDBJ whole genome shotgun (WGS) entry which is preliminary data.</text>
</comment>
<dbReference type="SUPFAM" id="SSF56672">
    <property type="entry name" value="DNA/RNA polymerases"/>
    <property type="match status" value="1"/>
</dbReference>
<evidence type="ECO:0000313" key="3">
    <source>
        <dbReference type="Proteomes" id="UP000225706"/>
    </source>
</evidence>
<organism evidence="2 3">
    <name type="scientific">Stylophora pistillata</name>
    <name type="common">Smooth cauliflower coral</name>
    <dbReference type="NCBI Taxonomy" id="50429"/>
    <lineage>
        <taxon>Eukaryota</taxon>
        <taxon>Metazoa</taxon>
        <taxon>Cnidaria</taxon>
        <taxon>Anthozoa</taxon>
        <taxon>Hexacorallia</taxon>
        <taxon>Scleractinia</taxon>
        <taxon>Astrocoeniina</taxon>
        <taxon>Pocilloporidae</taxon>
        <taxon>Stylophora</taxon>
    </lineage>
</organism>
<dbReference type="SUPFAM" id="SSF56219">
    <property type="entry name" value="DNase I-like"/>
    <property type="match status" value="1"/>
</dbReference>
<dbReference type="AlphaFoldDB" id="A0A2B4SEY8"/>
<dbReference type="CDD" id="cd01650">
    <property type="entry name" value="RT_nLTR_like"/>
    <property type="match status" value="1"/>
</dbReference>
<evidence type="ECO:0000313" key="2">
    <source>
        <dbReference type="EMBL" id="PFX27102.1"/>
    </source>
</evidence>
<feature type="domain" description="Reverse transcriptase" evidence="1">
    <location>
        <begin position="581"/>
        <end position="833"/>
    </location>
</feature>
<dbReference type="Pfam" id="PF00078">
    <property type="entry name" value="RVT_1"/>
    <property type="match status" value="1"/>
</dbReference>
<evidence type="ECO:0000259" key="1">
    <source>
        <dbReference type="PROSITE" id="PS50878"/>
    </source>
</evidence>
<dbReference type="Gene3D" id="3.60.10.10">
    <property type="entry name" value="Endonuclease/exonuclease/phosphatase"/>
    <property type="match status" value="1"/>
</dbReference>
<keyword evidence="3" id="KW-1185">Reference proteome</keyword>
<dbReference type="EMBL" id="LSMT01000110">
    <property type="protein sequence ID" value="PFX27102.1"/>
    <property type="molecule type" value="Genomic_DNA"/>
</dbReference>
<protein>
    <submittedName>
        <fullName evidence="2">Transposon TX1 uncharacterized 149 kDa protein</fullName>
    </submittedName>
</protein>
<gene>
    <name evidence="2" type="ORF">AWC38_SpisGene8208</name>
</gene>
<reference evidence="3" key="1">
    <citation type="journal article" date="2017" name="bioRxiv">
        <title>Comparative analysis of the genomes of Stylophora pistillata and Acropora digitifera provides evidence for extensive differences between species of corals.</title>
        <authorList>
            <person name="Voolstra C.R."/>
            <person name="Li Y."/>
            <person name="Liew Y.J."/>
            <person name="Baumgarten S."/>
            <person name="Zoccola D."/>
            <person name="Flot J.-F."/>
            <person name="Tambutte S."/>
            <person name="Allemand D."/>
            <person name="Aranda M."/>
        </authorList>
    </citation>
    <scope>NUCLEOTIDE SEQUENCE [LARGE SCALE GENOMIC DNA]</scope>
</reference>
<dbReference type="PANTHER" id="PTHR19446">
    <property type="entry name" value="REVERSE TRANSCRIPTASES"/>
    <property type="match status" value="1"/>
</dbReference>
<dbReference type="InterPro" id="IPR043502">
    <property type="entry name" value="DNA/RNA_pol_sf"/>
</dbReference>
<name>A0A2B4SEY8_STYPI</name>
<dbReference type="Proteomes" id="UP000225706">
    <property type="component" value="Unassembled WGS sequence"/>
</dbReference>
<dbReference type="InterPro" id="IPR036691">
    <property type="entry name" value="Endo/exonu/phosph_ase_sf"/>
</dbReference>
<sequence length="838" mass="90786">MVLVCARTSVVHATAAVTVFPRPEVLKMLEKVIDFEKLSAVQFVPRGLIRLTFKDPDDKDSLVERGMLIINGDECIVTNSDRPHTLVYIHHYPAEGDDEILRGDFRHFGKVVFCKRQTFMGRPDLLTGSRILTMSLEKPIPAEVTIDGYPVRICGNVWGPTPPGASVVPPAADFPPISAGNAANPPGNAPIPSNTVESDIVTLNVDSFVDLSTSEIVITVPSETNIEINNGPNSVTNEPISRQSEASEVNSNSGQSTSQLISDSNSAVANITSGQSTSQLVNEISSNSGQSTSQVIKENISNSGQSTSEVINCQFSFLVKVFRVVCLYAPNRNPARDDFFDSLHTKIDPSIPTILAGDFNAVFDRSLDRRGSNPASTSRESSSALSHLFQSCCVTDIWRDTLVNLIQHLQQKVDAGATSCVGPLQSALSQLATLDSLAAKGAQVRSRIKRVEEGESSSAYFFRLEKKRSTDRLISALRDSDGSIVSSPCALCASVRSFYSCLFTASPTDPVIQSSLLCNLAATLSRDQASHCEGSLTSSEVLKALKGMARGKTPGLDGLPMEFYQKFWDVIGPDLVTVLNSCFLPGSLSLSQRGGVITLAFKKGDRLDARNWRPISVLNVDYKLAARTIAGRLLDVIHLIVNCDQTCGVPGRYIGENVALLKDVVTHAESSGTPIAVLSLDQEKTFDRVDWGFMRSTFLAMGFGPSFISWVDLFYNRFQSAVNVNGYLTSFFNLSRGVRQGCPLSPLLYVLVSEVLACNIRANPRICGLNLPNCPPASPISQYADDTSLILTSDDAIKAALEVYTLLEKASGSKLNITKSKGLWLGGWRGRSDPPRPL</sequence>
<dbReference type="PROSITE" id="PS50878">
    <property type="entry name" value="RT_POL"/>
    <property type="match status" value="1"/>
</dbReference>
<accession>A0A2B4SEY8</accession>
<proteinExistence type="predicted"/>
<dbReference type="InterPro" id="IPR000477">
    <property type="entry name" value="RT_dom"/>
</dbReference>